<name>W9XHQ5_9EURO</name>
<reference evidence="2 3" key="1">
    <citation type="submission" date="2013-03" db="EMBL/GenBank/DDBJ databases">
        <title>The Genome Sequence of Cladophialophora psammophila CBS 110553.</title>
        <authorList>
            <consortium name="The Broad Institute Genomics Platform"/>
            <person name="Cuomo C."/>
            <person name="de Hoog S."/>
            <person name="Gorbushina A."/>
            <person name="Walker B."/>
            <person name="Young S.K."/>
            <person name="Zeng Q."/>
            <person name="Gargeya S."/>
            <person name="Fitzgerald M."/>
            <person name="Haas B."/>
            <person name="Abouelleil A."/>
            <person name="Allen A.W."/>
            <person name="Alvarado L."/>
            <person name="Arachchi H.M."/>
            <person name="Berlin A.M."/>
            <person name="Chapman S.B."/>
            <person name="Gainer-Dewar J."/>
            <person name="Goldberg J."/>
            <person name="Griggs A."/>
            <person name="Gujja S."/>
            <person name="Hansen M."/>
            <person name="Howarth C."/>
            <person name="Imamovic A."/>
            <person name="Ireland A."/>
            <person name="Larimer J."/>
            <person name="McCowan C."/>
            <person name="Murphy C."/>
            <person name="Pearson M."/>
            <person name="Poon T.W."/>
            <person name="Priest M."/>
            <person name="Roberts A."/>
            <person name="Saif S."/>
            <person name="Shea T."/>
            <person name="Sisk P."/>
            <person name="Sykes S."/>
            <person name="Wortman J."/>
            <person name="Nusbaum C."/>
            <person name="Birren B."/>
        </authorList>
    </citation>
    <scope>NUCLEOTIDE SEQUENCE [LARGE SCALE GENOMIC DNA]</scope>
    <source>
        <strain evidence="2 3">CBS 110553</strain>
    </source>
</reference>
<sequence>MAALGLSSMVILLSCYTAVSAQFSADSSNKSVRIAGVALVYIYPVFSAAFTEGPCAYWSAKLYPTHLRSKGATINVVTSCVVSILWTQSASSAIANIEWKFFLVFI</sequence>
<gene>
    <name evidence="2" type="ORF">A1O5_00984</name>
</gene>
<organism evidence="2 3">
    <name type="scientific">Cladophialophora psammophila CBS 110553</name>
    <dbReference type="NCBI Taxonomy" id="1182543"/>
    <lineage>
        <taxon>Eukaryota</taxon>
        <taxon>Fungi</taxon>
        <taxon>Dikarya</taxon>
        <taxon>Ascomycota</taxon>
        <taxon>Pezizomycotina</taxon>
        <taxon>Eurotiomycetes</taxon>
        <taxon>Chaetothyriomycetidae</taxon>
        <taxon>Chaetothyriales</taxon>
        <taxon>Herpotrichiellaceae</taxon>
        <taxon>Cladophialophora</taxon>
    </lineage>
</organism>
<dbReference type="Proteomes" id="UP000019471">
    <property type="component" value="Unassembled WGS sequence"/>
</dbReference>
<dbReference type="OrthoDB" id="6133115at2759"/>
<dbReference type="AlphaFoldDB" id="W9XHQ5"/>
<dbReference type="EMBL" id="AMGX01000001">
    <property type="protein sequence ID" value="EXJ76476.1"/>
    <property type="molecule type" value="Genomic_DNA"/>
</dbReference>
<protein>
    <recommendedName>
        <fullName evidence="4">Major facilitator superfamily (MFS) profile domain-containing protein</fullName>
    </recommendedName>
</protein>
<dbReference type="InterPro" id="IPR036259">
    <property type="entry name" value="MFS_trans_sf"/>
</dbReference>
<keyword evidence="3" id="KW-1185">Reference proteome</keyword>
<evidence type="ECO:0000313" key="3">
    <source>
        <dbReference type="Proteomes" id="UP000019471"/>
    </source>
</evidence>
<dbReference type="GeneID" id="19185720"/>
<accession>W9XHQ5</accession>
<evidence type="ECO:0000313" key="2">
    <source>
        <dbReference type="EMBL" id="EXJ76476.1"/>
    </source>
</evidence>
<evidence type="ECO:0008006" key="4">
    <source>
        <dbReference type="Google" id="ProtNLM"/>
    </source>
</evidence>
<comment type="caution">
    <text evidence="2">The sequence shown here is derived from an EMBL/GenBank/DDBJ whole genome shotgun (WGS) entry which is preliminary data.</text>
</comment>
<dbReference type="HOGENOM" id="CLU_2223000_0_0_1"/>
<proteinExistence type="predicted"/>
<evidence type="ECO:0000256" key="1">
    <source>
        <dbReference type="SAM" id="SignalP"/>
    </source>
</evidence>
<feature type="signal peptide" evidence="1">
    <location>
        <begin position="1"/>
        <end position="21"/>
    </location>
</feature>
<keyword evidence="1" id="KW-0732">Signal</keyword>
<dbReference type="Gene3D" id="1.20.1250.20">
    <property type="entry name" value="MFS general substrate transporter like domains"/>
    <property type="match status" value="1"/>
</dbReference>
<dbReference type="RefSeq" id="XP_007739793.1">
    <property type="nucleotide sequence ID" value="XM_007741603.1"/>
</dbReference>
<feature type="chain" id="PRO_5004934219" description="Major facilitator superfamily (MFS) profile domain-containing protein" evidence="1">
    <location>
        <begin position="22"/>
        <end position="106"/>
    </location>
</feature>